<dbReference type="InterPro" id="IPR036388">
    <property type="entry name" value="WH-like_DNA-bd_sf"/>
</dbReference>
<sequence length="149" mass="16755">MTRSFAGLSAHLAHIAPTLSRSPRAGADGDDLSAAEQCRMVDTILRTRRLRTSFFDDVLFADPAWDILLDLYMAELQQRRVTVSSLCVGANVPQTTALRWIKLMTDQGLLRRLDDTTDARRKIIELSPEAAMQMRDYLRGIHALMPSPQ</sequence>
<organism evidence="1 2">
    <name type="scientific">Sphingomonas xanthus</name>
    <dbReference type="NCBI Taxonomy" id="2594473"/>
    <lineage>
        <taxon>Bacteria</taxon>
        <taxon>Pseudomonadati</taxon>
        <taxon>Pseudomonadota</taxon>
        <taxon>Alphaproteobacteria</taxon>
        <taxon>Sphingomonadales</taxon>
        <taxon>Sphingomonadaceae</taxon>
        <taxon>Sphingomonas</taxon>
    </lineage>
</organism>
<name>A0A516IU69_9SPHN</name>
<accession>A0A516IU69</accession>
<gene>
    <name evidence="1" type="ORF">FMM02_10925</name>
</gene>
<dbReference type="KEGG" id="sxa:FMM02_10925"/>
<dbReference type="SUPFAM" id="SSF46785">
    <property type="entry name" value="Winged helix' DNA-binding domain"/>
    <property type="match status" value="1"/>
</dbReference>
<proteinExistence type="predicted"/>
<dbReference type="RefSeq" id="WP_147494868.1">
    <property type="nucleotide sequence ID" value="NZ_CP041659.1"/>
</dbReference>
<dbReference type="Gene3D" id="1.10.10.10">
    <property type="entry name" value="Winged helix-like DNA-binding domain superfamily/Winged helix DNA-binding domain"/>
    <property type="match status" value="1"/>
</dbReference>
<dbReference type="InterPro" id="IPR036390">
    <property type="entry name" value="WH_DNA-bd_sf"/>
</dbReference>
<dbReference type="AlphaFoldDB" id="A0A516IU69"/>
<reference evidence="1 2" key="1">
    <citation type="submission" date="2019-07" db="EMBL/GenBank/DDBJ databases">
        <title>Sphingomonas AE3 Genome sequencing and assembly.</title>
        <authorList>
            <person name="Kim H."/>
        </authorList>
    </citation>
    <scope>NUCLEOTIDE SEQUENCE [LARGE SCALE GENOMIC DNA]</scope>
    <source>
        <strain evidence="1 2">AE3</strain>
    </source>
</reference>
<dbReference type="OrthoDB" id="7594920at2"/>
<evidence type="ECO:0000313" key="1">
    <source>
        <dbReference type="EMBL" id="QDP20420.1"/>
    </source>
</evidence>
<dbReference type="EMBL" id="CP041659">
    <property type="protein sequence ID" value="QDP20420.1"/>
    <property type="molecule type" value="Genomic_DNA"/>
</dbReference>
<protein>
    <submittedName>
        <fullName evidence="1">Uncharacterized protein</fullName>
    </submittedName>
</protein>
<keyword evidence="2" id="KW-1185">Reference proteome</keyword>
<dbReference type="Proteomes" id="UP000321857">
    <property type="component" value="Chromosome"/>
</dbReference>
<evidence type="ECO:0000313" key="2">
    <source>
        <dbReference type="Proteomes" id="UP000321857"/>
    </source>
</evidence>